<dbReference type="InterPro" id="IPR028082">
    <property type="entry name" value="Peripla_BP_I"/>
</dbReference>
<proteinExistence type="predicted"/>
<protein>
    <recommendedName>
        <fullName evidence="3">Substrate-binding family protein</fullName>
    </recommendedName>
</protein>
<dbReference type="RefSeq" id="WP_121248765.1">
    <property type="nucleotide sequence ID" value="NZ_RBIL01000001.1"/>
</dbReference>
<gene>
    <name evidence="1" type="ORF">C8N24_1106</name>
</gene>
<dbReference type="OrthoDB" id="5243367at2"/>
<accession>A0A660LEE3</accession>
<evidence type="ECO:0008006" key="3">
    <source>
        <dbReference type="Google" id="ProtNLM"/>
    </source>
</evidence>
<comment type="caution">
    <text evidence="1">The sequence shown here is derived from an EMBL/GenBank/DDBJ whole genome shotgun (WGS) entry which is preliminary data.</text>
</comment>
<reference evidence="1 2" key="1">
    <citation type="submission" date="2018-10" db="EMBL/GenBank/DDBJ databases">
        <title>Genomic Encyclopedia of Archaeal and Bacterial Type Strains, Phase II (KMG-II): from individual species to whole genera.</title>
        <authorList>
            <person name="Goeker M."/>
        </authorList>
    </citation>
    <scope>NUCLEOTIDE SEQUENCE [LARGE SCALE GENOMIC DNA]</scope>
    <source>
        <strain evidence="1 2">DSM 14954</strain>
    </source>
</reference>
<dbReference type="EMBL" id="RBIL01000001">
    <property type="protein sequence ID" value="RKQ91284.1"/>
    <property type="molecule type" value="Genomic_DNA"/>
</dbReference>
<dbReference type="SUPFAM" id="SSF53822">
    <property type="entry name" value="Periplasmic binding protein-like I"/>
    <property type="match status" value="1"/>
</dbReference>
<keyword evidence="2" id="KW-1185">Reference proteome</keyword>
<dbReference type="PROSITE" id="PS51257">
    <property type="entry name" value="PROKAR_LIPOPROTEIN"/>
    <property type="match status" value="1"/>
</dbReference>
<dbReference type="Proteomes" id="UP000278962">
    <property type="component" value="Unassembled WGS sequence"/>
</dbReference>
<name>A0A660LEE3_9ACTN</name>
<evidence type="ECO:0000313" key="2">
    <source>
        <dbReference type="Proteomes" id="UP000278962"/>
    </source>
</evidence>
<sequence>MKRAALLAATLLLAGCGQSKDEGIAGGGKVIGRTVTVYSLTNDPGAVSRSFVDGEKLALSDAGGKAGEFAVNFTSLDLGTDEDAQAETSRRAINDPQIIATIADATRVTVPLFNAAGILQVAPSGDPKLISNPNELPSGTSTVGRLEGTLPGDFAARYEREFDRAPDRSAENGYKAMAAVLAAIKTAGAAGNDRTRVIDAYL</sequence>
<dbReference type="Gene3D" id="3.40.50.2300">
    <property type="match status" value="1"/>
</dbReference>
<evidence type="ECO:0000313" key="1">
    <source>
        <dbReference type="EMBL" id="RKQ91284.1"/>
    </source>
</evidence>
<organism evidence="1 2">
    <name type="scientific">Solirubrobacter pauli</name>
    <dbReference type="NCBI Taxonomy" id="166793"/>
    <lineage>
        <taxon>Bacteria</taxon>
        <taxon>Bacillati</taxon>
        <taxon>Actinomycetota</taxon>
        <taxon>Thermoleophilia</taxon>
        <taxon>Solirubrobacterales</taxon>
        <taxon>Solirubrobacteraceae</taxon>
        <taxon>Solirubrobacter</taxon>
    </lineage>
</organism>
<dbReference type="AlphaFoldDB" id="A0A660LEE3"/>